<evidence type="ECO:0000256" key="6">
    <source>
        <dbReference type="ARBA" id="ARBA00022989"/>
    </source>
</evidence>
<dbReference type="GO" id="GO:0022857">
    <property type="term" value="F:transmembrane transporter activity"/>
    <property type="evidence" value="ECO:0007669"/>
    <property type="project" value="InterPro"/>
</dbReference>
<dbReference type="EMBL" id="FOTR01000018">
    <property type="protein sequence ID" value="SFM43301.1"/>
    <property type="molecule type" value="Genomic_DNA"/>
</dbReference>
<dbReference type="Proteomes" id="UP000198565">
    <property type="component" value="Unassembled WGS sequence"/>
</dbReference>
<dbReference type="GO" id="GO:0005886">
    <property type="term" value="C:plasma membrane"/>
    <property type="evidence" value="ECO:0007669"/>
    <property type="project" value="UniProtKB-SubCell"/>
</dbReference>
<feature type="transmembrane region" description="Helical" evidence="8">
    <location>
        <begin position="94"/>
        <end position="115"/>
    </location>
</feature>
<organism evidence="9 10">
    <name type="scientific">Gracilibacillus orientalis</name>
    <dbReference type="NCBI Taxonomy" id="334253"/>
    <lineage>
        <taxon>Bacteria</taxon>
        <taxon>Bacillati</taxon>
        <taxon>Bacillota</taxon>
        <taxon>Bacilli</taxon>
        <taxon>Bacillales</taxon>
        <taxon>Bacillaceae</taxon>
        <taxon>Gracilibacillus</taxon>
    </lineage>
</organism>
<keyword evidence="4" id="KW-1003">Cell membrane</keyword>
<dbReference type="InterPro" id="IPR000060">
    <property type="entry name" value="BCCT_transptr"/>
</dbReference>
<dbReference type="STRING" id="334253.SAMN04487943_11815"/>
<reference evidence="10" key="1">
    <citation type="submission" date="2016-10" db="EMBL/GenBank/DDBJ databases">
        <authorList>
            <person name="Varghese N."/>
            <person name="Submissions S."/>
        </authorList>
    </citation>
    <scope>NUCLEOTIDE SEQUENCE [LARGE SCALE GENOMIC DNA]</scope>
    <source>
        <strain evidence="10">CGMCC 1.4250</strain>
    </source>
</reference>
<feature type="transmembrane region" description="Helical" evidence="8">
    <location>
        <begin position="476"/>
        <end position="499"/>
    </location>
</feature>
<feature type="transmembrane region" description="Helical" evidence="8">
    <location>
        <begin position="12"/>
        <end position="34"/>
    </location>
</feature>
<keyword evidence="3" id="KW-0813">Transport</keyword>
<evidence type="ECO:0000313" key="10">
    <source>
        <dbReference type="Proteomes" id="UP000198565"/>
    </source>
</evidence>
<feature type="transmembrane region" description="Helical" evidence="8">
    <location>
        <begin position="321"/>
        <end position="338"/>
    </location>
</feature>
<evidence type="ECO:0000256" key="2">
    <source>
        <dbReference type="ARBA" id="ARBA00005658"/>
    </source>
</evidence>
<feature type="transmembrane region" description="Helical" evidence="8">
    <location>
        <begin position="350"/>
        <end position="369"/>
    </location>
</feature>
<evidence type="ECO:0000256" key="5">
    <source>
        <dbReference type="ARBA" id="ARBA00022692"/>
    </source>
</evidence>
<feature type="transmembrane region" description="Helical" evidence="8">
    <location>
        <begin position="54"/>
        <end position="74"/>
    </location>
</feature>
<evidence type="ECO:0000256" key="8">
    <source>
        <dbReference type="SAM" id="Phobius"/>
    </source>
</evidence>
<comment type="subcellular location">
    <subcellularLocation>
        <location evidence="1">Cell membrane</location>
        <topology evidence="1">Multi-pass membrane protein</topology>
    </subcellularLocation>
</comment>
<evidence type="ECO:0000256" key="4">
    <source>
        <dbReference type="ARBA" id="ARBA00022475"/>
    </source>
</evidence>
<evidence type="ECO:0000313" key="9">
    <source>
        <dbReference type="EMBL" id="SFM43301.1"/>
    </source>
</evidence>
<name>A0A1I4QTE0_9BACI</name>
<proteinExistence type="inferred from homology"/>
<feature type="transmembrane region" description="Helical" evidence="8">
    <location>
        <begin position="147"/>
        <end position="165"/>
    </location>
</feature>
<dbReference type="RefSeq" id="WP_091486253.1">
    <property type="nucleotide sequence ID" value="NZ_FOTR01000018.1"/>
</dbReference>
<sequence>MKKEESINDKVGKIGIVFFISAILVTVFVLWGAISPSSLNNAANAGLEWMITNFGWFYMLITALFVVFVIALALSPYGKIRLGKPDDKPEYSWFSWIGMLFAAGIGVGFVFWGVAEPVLYYMDPPFGYEPGTRESALAGLRYGSYHWALHPWAIFSIVGMTLAYVQYRKDRPALISSAFYPILGDRVNGWAGKTIDTLAVLATCTGVATTFGLSAMQITGGLSHITPIPNSPWTQLVIICIVTVLFMLSAARGLDRGIKILSNINLVVAGLLLLFVIIVGPTLFIAESFVTTLGGYVTNVIPMALTLTPFSESEWLGTNTIFFWAWHISWAPFMGIFIARISKGRTIREFMAGVLIVPSLLAVIWFTTFGGTGLNIEMYGAGGLAELINSDVELALFATLAELPLSIITNTLAILLILIFFITSADSASFVLGSMTSNGDLEPKNSVKLTWGFLIAGAASVLLFSGGGGLNALQTASIIAALPFAIVMVLMIISIVITLGRDWKLDQRLHRRKREKRVKSEFRDEFKDEVKEDIRDDFKDDVKEDIYQDMKNDFYDDFKEEIYDDMKEELYDDFKDKIYDDMKEEIIEEITEEDTGKDKTDK</sequence>
<evidence type="ECO:0000256" key="3">
    <source>
        <dbReference type="ARBA" id="ARBA00022448"/>
    </source>
</evidence>
<dbReference type="NCBIfam" id="TIGR00842">
    <property type="entry name" value="bcct"/>
    <property type="match status" value="1"/>
</dbReference>
<feature type="transmembrane region" description="Helical" evidence="8">
    <location>
        <begin position="198"/>
        <end position="216"/>
    </location>
</feature>
<dbReference type="PANTHER" id="PTHR30047">
    <property type="entry name" value="HIGH-AFFINITY CHOLINE TRANSPORT PROTEIN-RELATED"/>
    <property type="match status" value="1"/>
</dbReference>
<gene>
    <name evidence="9" type="ORF">SAMN04487943_11815</name>
</gene>
<protein>
    <submittedName>
        <fullName evidence="9">Glycine betaine transporter</fullName>
    </submittedName>
</protein>
<evidence type="ECO:0000256" key="1">
    <source>
        <dbReference type="ARBA" id="ARBA00004651"/>
    </source>
</evidence>
<keyword evidence="7 8" id="KW-0472">Membrane</keyword>
<dbReference type="OrthoDB" id="9775735at2"/>
<feature type="transmembrane region" description="Helical" evidence="8">
    <location>
        <begin position="236"/>
        <end position="254"/>
    </location>
</feature>
<feature type="transmembrane region" description="Helical" evidence="8">
    <location>
        <begin position="407"/>
        <end position="428"/>
    </location>
</feature>
<feature type="transmembrane region" description="Helical" evidence="8">
    <location>
        <begin position="449"/>
        <end position="470"/>
    </location>
</feature>
<dbReference type="Pfam" id="PF02028">
    <property type="entry name" value="BCCT"/>
    <property type="match status" value="1"/>
</dbReference>
<evidence type="ECO:0000256" key="7">
    <source>
        <dbReference type="ARBA" id="ARBA00023136"/>
    </source>
</evidence>
<accession>A0A1I4QTE0</accession>
<keyword evidence="5 8" id="KW-0812">Transmembrane</keyword>
<feature type="transmembrane region" description="Helical" evidence="8">
    <location>
        <begin position="266"/>
        <end position="286"/>
    </location>
</feature>
<dbReference type="PANTHER" id="PTHR30047:SF7">
    <property type="entry name" value="HIGH-AFFINITY CHOLINE TRANSPORT PROTEIN"/>
    <property type="match status" value="1"/>
</dbReference>
<dbReference type="AlphaFoldDB" id="A0A1I4QTE0"/>
<keyword evidence="6 8" id="KW-1133">Transmembrane helix</keyword>
<keyword evidence="10" id="KW-1185">Reference proteome</keyword>
<comment type="similarity">
    <text evidence="2">Belongs to the BCCT transporter (TC 2.A.15) family.</text>
</comment>